<protein>
    <submittedName>
        <fullName evidence="2">Uncharacterized protein</fullName>
    </submittedName>
</protein>
<reference evidence="2 3" key="1">
    <citation type="journal article" date="2022" name="G3 (Bethesda)">
        <title>Whole-genome sequence and methylome profiling of the almond [Prunus dulcis (Mill.) D.A. Webb] cultivar 'Nonpareil'.</title>
        <authorList>
            <person name="D'Amico-Willman K.M."/>
            <person name="Ouma W.Z."/>
            <person name="Meulia T."/>
            <person name="Sideli G.M."/>
            <person name="Gradziel T.M."/>
            <person name="Fresnedo-Ramirez J."/>
        </authorList>
    </citation>
    <scope>NUCLEOTIDE SEQUENCE [LARGE SCALE GENOMIC DNA]</scope>
    <source>
        <strain evidence="2">Clone GOH B32 T37-40</strain>
    </source>
</reference>
<feature type="compositionally biased region" description="Low complexity" evidence="1">
    <location>
        <begin position="1"/>
        <end position="11"/>
    </location>
</feature>
<feature type="region of interest" description="Disordered" evidence="1">
    <location>
        <begin position="1"/>
        <end position="63"/>
    </location>
</feature>
<proteinExistence type="predicted"/>
<evidence type="ECO:0000313" key="2">
    <source>
        <dbReference type="EMBL" id="KAI5351382.1"/>
    </source>
</evidence>
<comment type="caution">
    <text evidence="2">The sequence shown here is derived from an EMBL/GenBank/DDBJ whole genome shotgun (WGS) entry which is preliminary data.</text>
</comment>
<dbReference type="EMBL" id="JAJFAZ020000001">
    <property type="protein sequence ID" value="KAI5351382.1"/>
    <property type="molecule type" value="Genomic_DNA"/>
</dbReference>
<accession>A0AAD4ZNJ8</accession>
<evidence type="ECO:0000256" key="1">
    <source>
        <dbReference type="SAM" id="MobiDB-lite"/>
    </source>
</evidence>
<name>A0AAD4ZNJ8_PRUDU</name>
<keyword evidence="3" id="KW-1185">Reference proteome</keyword>
<gene>
    <name evidence="2" type="ORF">L3X38_004273</name>
</gene>
<sequence length="108" mass="11462">MTEASSSSSPSRLQPPADVVSSENGEEAVGVFSGHRFDERATRGQADPHEGPSGGPASSDQEYPVIETSCLRYMLPSDMMISTDIQVAFSFVSALDICLTSFGDARTV</sequence>
<organism evidence="2 3">
    <name type="scientific">Prunus dulcis</name>
    <name type="common">Almond</name>
    <name type="synonym">Amygdalus dulcis</name>
    <dbReference type="NCBI Taxonomy" id="3755"/>
    <lineage>
        <taxon>Eukaryota</taxon>
        <taxon>Viridiplantae</taxon>
        <taxon>Streptophyta</taxon>
        <taxon>Embryophyta</taxon>
        <taxon>Tracheophyta</taxon>
        <taxon>Spermatophyta</taxon>
        <taxon>Magnoliopsida</taxon>
        <taxon>eudicotyledons</taxon>
        <taxon>Gunneridae</taxon>
        <taxon>Pentapetalae</taxon>
        <taxon>rosids</taxon>
        <taxon>fabids</taxon>
        <taxon>Rosales</taxon>
        <taxon>Rosaceae</taxon>
        <taxon>Amygdaloideae</taxon>
        <taxon>Amygdaleae</taxon>
        <taxon>Prunus</taxon>
    </lineage>
</organism>
<evidence type="ECO:0000313" key="3">
    <source>
        <dbReference type="Proteomes" id="UP001054821"/>
    </source>
</evidence>
<feature type="compositionally biased region" description="Basic and acidic residues" evidence="1">
    <location>
        <begin position="35"/>
        <end position="50"/>
    </location>
</feature>
<dbReference type="Proteomes" id="UP001054821">
    <property type="component" value="Chromosome 1"/>
</dbReference>
<dbReference type="AlphaFoldDB" id="A0AAD4ZNJ8"/>